<proteinExistence type="predicted"/>
<dbReference type="RefSeq" id="WP_100687329.1">
    <property type="nucleotide sequence ID" value="NZ_JBHTBD010000002.1"/>
</dbReference>
<dbReference type="SUPFAM" id="SSF117916">
    <property type="entry name" value="Fe-S cluster assembly (FSCA) domain-like"/>
    <property type="match status" value="1"/>
</dbReference>
<dbReference type="InterPro" id="IPR052339">
    <property type="entry name" value="Fe-S_Maturation_MIP18"/>
</dbReference>
<feature type="domain" description="MIP18 family-like" evidence="1">
    <location>
        <begin position="29"/>
        <end position="92"/>
    </location>
</feature>
<dbReference type="InterPro" id="IPR011883">
    <property type="entry name" value="PaaD-like"/>
</dbReference>
<feature type="domain" description="PaaD zinc beta ribbon" evidence="2">
    <location>
        <begin position="134"/>
        <end position="183"/>
    </location>
</feature>
<reference evidence="4" key="1">
    <citation type="journal article" date="2019" name="Int. J. Syst. Evol. Microbiol.">
        <title>The Global Catalogue of Microorganisms (GCM) 10K type strain sequencing project: providing services to taxonomists for standard genome sequencing and annotation.</title>
        <authorList>
            <consortium name="The Broad Institute Genomics Platform"/>
            <consortium name="The Broad Institute Genome Sequencing Center for Infectious Disease"/>
            <person name="Wu L."/>
            <person name="Ma J."/>
        </authorList>
    </citation>
    <scope>NUCLEOTIDE SEQUENCE [LARGE SCALE GENOMIC DNA]</scope>
    <source>
        <strain evidence="4">CCUG 60559</strain>
    </source>
</reference>
<organism evidence="3 4">
    <name type="scientific">Marinobacter aromaticivorans</name>
    <dbReference type="NCBI Taxonomy" id="1494078"/>
    <lineage>
        <taxon>Bacteria</taxon>
        <taxon>Pseudomonadati</taxon>
        <taxon>Pseudomonadota</taxon>
        <taxon>Gammaproteobacteria</taxon>
        <taxon>Pseudomonadales</taxon>
        <taxon>Marinobacteraceae</taxon>
        <taxon>Marinobacter</taxon>
    </lineage>
</organism>
<protein>
    <submittedName>
        <fullName evidence="3">1,2-phenylacetyl-CoA epoxidase subunit PaaD</fullName>
    </submittedName>
</protein>
<sequence length="185" mass="20432">MNEREPSSVDLLIASDRVPANANPELLTEEAIWALLENVKDPEVPAVSVVELGIIRRVDWDGEHLTVDVTPTYSGCPATELIEELIAEALRAAGIRHIKINQVLTPAWTTDWITEEGREKLRAFGIAPPQGSASKMSLLGVDEVIACPHCGSEHTERLSEFGSTACKALYRCLDCREPFDYFKCI</sequence>
<evidence type="ECO:0000313" key="4">
    <source>
        <dbReference type="Proteomes" id="UP001596506"/>
    </source>
</evidence>
<evidence type="ECO:0000259" key="1">
    <source>
        <dbReference type="Pfam" id="PF01883"/>
    </source>
</evidence>
<dbReference type="Gene3D" id="3.30.300.130">
    <property type="entry name" value="Fe-S cluster assembly (FSCA)"/>
    <property type="match status" value="1"/>
</dbReference>
<keyword evidence="4" id="KW-1185">Reference proteome</keyword>
<dbReference type="Pfam" id="PF01883">
    <property type="entry name" value="FeS_assembly_P"/>
    <property type="match status" value="1"/>
</dbReference>
<gene>
    <name evidence="3" type="primary">paaD</name>
    <name evidence="3" type="ORF">ACFQQA_08995</name>
</gene>
<evidence type="ECO:0000259" key="2">
    <source>
        <dbReference type="Pfam" id="PF23451"/>
    </source>
</evidence>
<name>A0ABW2IUE0_9GAMM</name>
<dbReference type="InterPro" id="IPR002744">
    <property type="entry name" value="MIP18-like"/>
</dbReference>
<evidence type="ECO:0000313" key="3">
    <source>
        <dbReference type="EMBL" id="MFC7294861.1"/>
    </source>
</evidence>
<dbReference type="InterPro" id="IPR056572">
    <property type="entry name" value="Zn_ribbon_PaaD"/>
</dbReference>
<dbReference type="Pfam" id="PF23451">
    <property type="entry name" value="Zn_ribbon_PaaD"/>
    <property type="match status" value="1"/>
</dbReference>
<dbReference type="NCBIfam" id="TIGR02159">
    <property type="entry name" value="PA_CoA_Oxy4"/>
    <property type="match status" value="1"/>
</dbReference>
<comment type="caution">
    <text evidence="3">The sequence shown here is derived from an EMBL/GenBank/DDBJ whole genome shotgun (WGS) entry which is preliminary data.</text>
</comment>
<dbReference type="PANTHER" id="PTHR42831">
    <property type="entry name" value="FE-S PROTEIN MATURATION AUXILIARY FACTOR YITW"/>
    <property type="match status" value="1"/>
</dbReference>
<dbReference type="Proteomes" id="UP001596506">
    <property type="component" value="Unassembled WGS sequence"/>
</dbReference>
<accession>A0ABW2IUE0</accession>
<dbReference type="PANTHER" id="PTHR42831:SF3">
    <property type="entry name" value="1,2-PHENYLACETYL-COA EPOXIDASE, SUBUNIT D-RELATED"/>
    <property type="match status" value="1"/>
</dbReference>
<dbReference type="EMBL" id="JBHTBD010000002">
    <property type="protein sequence ID" value="MFC7294861.1"/>
    <property type="molecule type" value="Genomic_DNA"/>
</dbReference>
<dbReference type="InterPro" id="IPR034904">
    <property type="entry name" value="FSCA_dom_sf"/>
</dbReference>